<dbReference type="GO" id="GO:0016705">
    <property type="term" value="F:oxidoreductase activity, acting on paired donors, with incorporation or reduction of molecular oxygen"/>
    <property type="evidence" value="ECO:0007669"/>
    <property type="project" value="InterPro"/>
</dbReference>
<keyword evidence="5 6" id="KW-0408">Iron</keyword>
<evidence type="ECO:0000313" key="7">
    <source>
        <dbReference type="EMBL" id="KAK6537257.1"/>
    </source>
</evidence>
<proteinExistence type="inferred from homology"/>
<comment type="caution">
    <text evidence="7">The sequence shown here is derived from an EMBL/GenBank/DDBJ whole genome shotgun (WGS) entry which is preliminary data.</text>
</comment>
<dbReference type="Gene3D" id="1.10.630.10">
    <property type="entry name" value="Cytochrome P450"/>
    <property type="match status" value="1"/>
</dbReference>
<keyword evidence="3 6" id="KW-0479">Metal-binding</keyword>
<comment type="cofactor">
    <cofactor evidence="1 6">
        <name>heme</name>
        <dbReference type="ChEBI" id="CHEBI:30413"/>
    </cofactor>
</comment>
<dbReference type="InterPro" id="IPR050121">
    <property type="entry name" value="Cytochrome_P450_monoxygenase"/>
</dbReference>
<evidence type="ECO:0000313" key="8">
    <source>
        <dbReference type="Proteomes" id="UP001365542"/>
    </source>
</evidence>
<dbReference type="InterPro" id="IPR036396">
    <property type="entry name" value="Cyt_P450_sf"/>
</dbReference>
<evidence type="ECO:0008006" key="9">
    <source>
        <dbReference type="Google" id="ProtNLM"/>
    </source>
</evidence>
<dbReference type="SUPFAM" id="SSF48264">
    <property type="entry name" value="Cytochrome P450"/>
    <property type="match status" value="1"/>
</dbReference>
<dbReference type="Proteomes" id="UP001365542">
    <property type="component" value="Unassembled WGS sequence"/>
</dbReference>
<dbReference type="InterPro" id="IPR002403">
    <property type="entry name" value="Cyt_P450_E_grp-IV"/>
</dbReference>
<keyword evidence="4" id="KW-0560">Oxidoreductase</keyword>
<keyword evidence="6" id="KW-0349">Heme</keyword>
<dbReference type="PANTHER" id="PTHR24305">
    <property type="entry name" value="CYTOCHROME P450"/>
    <property type="match status" value="1"/>
</dbReference>
<dbReference type="InterPro" id="IPR001128">
    <property type="entry name" value="Cyt_P450"/>
</dbReference>
<dbReference type="PRINTS" id="PR00385">
    <property type="entry name" value="P450"/>
</dbReference>
<dbReference type="PANTHER" id="PTHR24305:SF96">
    <property type="entry name" value="CYTOCHROME P450 MONOOXYGENASE STCB-RELATED"/>
    <property type="match status" value="1"/>
</dbReference>
<organism evidence="7 8">
    <name type="scientific">Orbilia ellipsospora</name>
    <dbReference type="NCBI Taxonomy" id="2528407"/>
    <lineage>
        <taxon>Eukaryota</taxon>
        <taxon>Fungi</taxon>
        <taxon>Dikarya</taxon>
        <taxon>Ascomycota</taxon>
        <taxon>Pezizomycotina</taxon>
        <taxon>Orbiliomycetes</taxon>
        <taxon>Orbiliales</taxon>
        <taxon>Orbiliaceae</taxon>
        <taxon>Orbilia</taxon>
    </lineage>
</organism>
<dbReference type="GO" id="GO:0004497">
    <property type="term" value="F:monooxygenase activity"/>
    <property type="evidence" value="ECO:0007669"/>
    <property type="project" value="InterPro"/>
</dbReference>
<protein>
    <recommendedName>
        <fullName evidence="9">Cytochrome P450</fullName>
    </recommendedName>
</protein>
<evidence type="ECO:0000256" key="1">
    <source>
        <dbReference type="ARBA" id="ARBA00001971"/>
    </source>
</evidence>
<sequence length="446" mass="50276">MVFSIHDLHQKYGPYVRVSPTQIAVADLPSVLAIHSQNDPYDKTEWYKRAASGVDTMAGFVEHHRYLQRRKALGTGFSNSNLKKLEPVVQRHITACFSKIKAELEATGISNVLSCFRLMTTDVIGELCYGINFGLVENGEFLQLNEFAKSLYGSFFILGARAQMPVMKGLEKALSFIPHPLVQWFLGCNRRIEEYGIKCLDDLQREIGDCKDSSGKPRPSIFTQILDNTNNQDAKYRIDKRALIDEAGAMLIVGSQTVALQATYTMWTLHKHKVIREKLRKELEGIDWDTSDEKLQGLPYMTAVLKEALRLYSPGQIGLARVIPQGGRQLGPYFFPAGTEVVTNTFTVHRNSEIFDEPLLFKPERWFNTTKEMESAMMAFGGISRICLGINLAMMELRILVATMFKMCPDLDLAESCTDESMEFENYLVLSPKGRKCEFKCSAGGT</sequence>
<dbReference type="AlphaFoldDB" id="A0AAV9X596"/>
<evidence type="ECO:0000256" key="5">
    <source>
        <dbReference type="ARBA" id="ARBA00023004"/>
    </source>
</evidence>
<dbReference type="GO" id="GO:0020037">
    <property type="term" value="F:heme binding"/>
    <property type="evidence" value="ECO:0007669"/>
    <property type="project" value="InterPro"/>
</dbReference>
<dbReference type="EMBL" id="JAVHJO010000009">
    <property type="protein sequence ID" value="KAK6537257.1"/>
    <property type="molecule type" value="Genomic_DNA"/>
</dbReference>
<evidence type="ECO:0000256" key="3">
    <source>
        <dbReference type="ARBA" id="ARBA00022723"/>
    </source>
</evidence>
<dbReference type="PRINTS" id="PR00465">
    <property type="entry name" value="EP450IV"/>
</dbReference>
<dbReference type="GO" id="GO:0005506">
    <property type="term" value="F:iron ion binding"/>
    <property type="evidence" value="ECO:0007669"/>
    <property type="project" value="InterPro"/>
</dbReference>
<evidence type="ECO:0000256" key="4">
    <source>
        <dbReference type="ARBA" id="ARBA00023002"/>
    </source>
</evidence>
<comment type="similarity">
    <text evidence="2">Belongs to the cytochrome P450 family.</text>
</comment>
<name>A0AAV9X596_9PEZI</name>
<accession>A0AAV9X596</accession>
<reference evidence="7 8" key="1">
    <citation type="submission" date="2019-10" db="EMBL/GenBank/DDBJ databases">
        <authorList>
            <person name="Palmer J.M."/>
        </authorList>
    </citation>
    <scope>NUCLEOTIDE SEQUENCE [LARGE SCALE GENOMIC DNA]</scope>
    <source>
        <strain evidence="7 8">TWF694</strain>
    </source>
</reference>
<feature type="binding site" description="axial binding residue" evidence="6">
    <location>
        <position position="387"/>
    </location>
    <ligand>
        <name>heme</name>
        <dbReference type="ChEBI" id="CHEBI:30413"/>
    </ligand>
    <ligandPart>
        <name>Fe</name>
        <dbReference type="ChEBI" id="CHEBI:18248"/>
    </ligandPart>
</feature>
<evidence type="ECO:0000256" key="2">
    <source>
        <dbReference type="ARBA" id="ARBA00010617"/>
    </source>
</evidence>
<gene>
    <name evidence="7" type="ORF">TWF694_011450</name>
</gene>
<keyword evidence="8" id="KW-1185">Reference proteome</keyword>
<dbReference type="Pfam" id="PF00067">
    <property type="entry name" value="p450"/>
    <property type="match status" value="1"/>
</dbReference>
<evidence type="ECO:0000256" key="6">
    <source>
        <dbReference type="PIRSR" id="PIRSR602403-1"/>
    </source>
</evidence>